<comment type="caution">
    <text evidence="12">The sequence shown here is derived from an EMBL/GenBank/DDBJ whole genome shotgun (WGS) entry which is preliminary data.</text>
</comment>
<feature type="domain" description="Histidine kinase" evidence="11">
    <location>
        <begin position="458"/>
        <end position="669"/>
    </location>
</feature>
<organism evidence="12 13">
    <name type="scientific">Agaribacillus aureus</name>
    <dbReference type="NCBI Taxonomy" id="3051825"/>
    <lineage>
        <taxon>Bacteria</taxon>
        <taxon>Pseudomonadati</taxon>
        <taxon>Bacteroidota</taxon>
        <taxon>Cytophagia</taxon>
        <taxon>Cytophagales</taxon>
        <taxon>Splendidivirgaceae</taxon>
        <taxon>Agaribacillus</taxon>
    </lineage>
</organism>
<dbReference type="InterPro" id="IPR005467">
    <property type="entry name" value="His_kinase_dom"/>
</dbReference>
<keyword evidence="6" id="KW-0418">Kinase</keyword>
<dbReference type="InterPro" id="IPR050351">
    <property type="entry name" value="BphY/WalK/GraS-like"/>
</dbReference>
<dbReference type="InterPro" id="IPR036097">
    <property type="entry name" value="HisK_dim/P_sf"/>
</dbReference>
<dbReference type="SMART" id="SM00388">
    <property type="entry name" value="HisKA"/>
    <property type="match status" value="1"/>
</dbReference>
<dbReference type="Gene3D" id="3.30.565.10">
    <property type="entry name" value="Histidine kinase-like ATPase, C-terminal domain"/>
    <property type="match status" value="1"/>
</dbReference>
<evidence type="ECO:0000313" key="12">
    <source>
        <dbReference type="EMBL" id="MDN5213058.1"/>
    </source>
</evidence>
<evidence type="ECO:0000256" key="2">
    <source>
        <dbReference type="ARBA" id="ARBA00012438"/>
    </source>
</evidence>
<evidence type="ECO:0000313" key="13">
    <source>
        <dbReference type="Proteomes" id="UP001172083"/>
    </source>
</evidence>
<dbReference type="Pfam" id="PF02518">
    <property type="entry name" value="HATPase_c"/>
    <property type="match status" value="1"/>
</dbReference>
<dbReference type="GO" id="GO:0005524">
    <property type="term" value="F:ATP binding"/>
    <property type="evidence" value="ECO:0007669"/>
    <property type="project" value="UniProtKB-KW"/>
</dbReference>
<protein>
    <recommendedName>
        <fullName evidence="2">histidine kinase</fullName>
        <ecNumber evidence="2">2.7.13.3</ecNumber>
    </recommendedName>
</protein>
<keyword evidence="8" id="KW-0902">Two-component regulatory system</keyword>
<evidence type="ECO:0000256" key="8">
    <source>
        <dbReference type="ARBA" id="ARBA00023012"/>
    </source>
</evidence>
<dbReference type="RefSeq" id="WP_346758374.1">
    <property type="nucleotide sequence ID" value="NZ_JAUJEB010000001.1"/>
</dbReference>
<accession>A0ABT8L5Q7</accession>
<keyword evidence="9" id="KW-0175">Coiled coil</keyword>
<keyword evidence="10" id="KW-0472">Membrane</keyword>
<keyword evidence="13" id="KW-1185">Reference proteome</keyword>
<reference evidence="12" key="1">
    <citation type="submission" date="2023-06" db="EMBL/GenBank/DDBJ databases">
        <title>Genomic of Agaribacillus aureum.</title>
        <authorList>
            <person name="Wang G."/>
        </authorList>
    </citation>
    <scope>NUCLEOTIDE SEQUENCE</scope>
    <source>
        <strain evidence="12">BMA12</strain>
    </source>
</reference>
<dbReference type="SMART" id="SM00387">
    <property type="entry name" value="HATPase_c"/>
    <property type="match status" value="1"/>
</dbReference>
<sequence>MKIDDKNIIKWLIVLILWPGFNYLAVAQSKTMIQVKTYDMQLGIIPDLEVSIDGEDFFVTDNQGSAFVEVLENHLPPKVIKVKSKELEAESWNYSRGVLEIIIRKKRYQMITASVKNTNNEPLKGVEVSLNTAKPVTAVTDGNGAFQMPVPIGQDLNTKNLFSIKGYNIKKRQFQGATGTFLVTKVARAQVKAASTERVREEVSEGFNVSNLDSVASLTAFYTSIKNLDMRQLDDEVKRQIDLKFNQLIEQLKDSLNQRSSNTLVGRITDSSLVKDDVIFLIDQALKEEQNLEDVRREFDDKIKVINKKLSEGGKNLNDADRKKVLSDLERLEKILKSNEQKFLQNQATYKAILSSLKNSLLNIKELEDQLTMSEQQRLEEQQAFQQKIFIVFLIVIGLGLLMSLSIYLARKFKKQKNELAKANTEVKRINQHLEELVSQKTESLEKANKELDTFLYKSSHDLKRPLTSIIGLSNIAKLTLEAKSWELFEKASQTAIDMDKMLQKLMMVNEINHPSGYANIDMQAQIQKVRDYFDDYIKEHKISFDTDVCEQDAFNSFPSLVDIILRNLVENALFYSASKTRGKPEVGIKVHRENGHVTISVQDNGSGIKPEVQSRIWEMFYVGDERSRGNGLGLYIAQKAASVLDGTISFTTEENSFTEFKVILPDLQQANDVGVA</sequence>
<keyword evidence="7 12" id="KW-0067">ATP-binding</keyword>
<keyword evidence="3" id="KW-0597">Phosphoprotein</keyword>
<feature type="transmembrane region" description="Helical" evidence="10">
    <location>
        <begin position="389"/>
        <end position="410"/>
    </location>
</feature>
<dbReference type="InterPro" id="IPR003594">
    <property type="entry name" value="HATPase_dom"/>
</dbReference>
<evidence type="ECO:0000256" key="9">
    <source>
        <dbReference type="SAM" id="Coils"/>
    </source>
</evidence>
<comment type="catalytic activity">
    <reaction evidence="1">
        <text>ATP + protein L-histidine = ADP + protein N-phospho-L-histidine.</text>
        <dbReference type="EC" id="2.7.13.3"/>
    </reaction>
</comment>
<evidence type="ECO:0000259" key="11">
    <source>
        <dbReference type="PROSITE" id="PS50109"/>
    </source>
</evidence>
<evidence type="ECO:0000256" key="10">
    <source>
        <dbReference type="SAM" id="Phobius"/>
    </source>
</evidence>
<evidence type="ECO:0000256" key="5">
    <source>
        <dbReference type="ARBA" id="ARBA00022741"/>
    </source>
</evidence>
<dbReference type="EMBL" id="JAUJEB010000001">
    <property type="protein sequence ID" value="MDN5213058.1"/>
    <property type="molecule type" value="Genomic_DNA"/>
</dbReference>
<proteinExistence type="predicted"/>
<dbReference type="InterPro" id="IPR036890">
    <property type="entry name" value="HATPase_C_sf"/>
</dbReference>
<dbReference type="PROSITE" id="PS50109">
    <property type="entry name" value="HIS_KIN"/>
    <property type="match status" value="1"/>
</dbReference>
<dbReference type="PANTHER" id="PTHR42878">
    <property type="entry name" value="TWO-COMPONENT HISTIDINE KINASE"/>
    <property type="match status" value="1"/>
</dbReference>
<keyword evidence="5" id="KW-0547">Nucleotide-binding</keyword>
<dbReference type="SUPFAM" id="SSF55874">
    <property type="entry name" value="ATPase domain of HSP90 chaperone/DNA topoisomerase II/histidine kinase"/>
    <property type="match status" value="1"/>
</dbReference>
<dbReference type="InterPro" id="IPR004358">
    <property type="entry name" value="Sig_transdc_His_kin-like_C"/>
</dbReference>
<feature type="coiled-coil region" evidence="9">
    <location>
        <begin position="282"/>
        <end position="384"/>
    </location>
</feature>
<dbReference type="CDD" id="cd00082">
    <property type="entry name" value="HisKA"/>
    <property type="match status" value="1"/>
</dbReference>
<name>A0ABT8L5Q7_9BACT</name>
<keyword evidence="10" id="KW-1133">Transmembrane helix</keyword>
<evidence type="ECO:0000256" key="6">
    <source>
        <dbReference type="ARBA" id="ARBA00022777"/>
    </source>
</evidence>
<evidence type="ECO:0000256" key="3">
    <source>
        <dbReference type="ARBA" id="ARBA00022553"/>
    </source>
</evidence>
<evidence type="ECO:0000256" key="4">
    <source>
        <dbReference type="ARBA" id="ARBA00022679"/>
    </source>
</evidence>
<dbReference type="PRINTS" id="PR00344">
    <property type="entry name" value="BCTRLSENSOR"/>
</dbReference>
<evidence type="ECO:0000256" key="1">
    <source>
        <dbReference type="ARBA" id="ARBA00000085"/>
    </source>
</evidence>
<evidence type="ECO:0000256" key="7">
    <source>
        <dbReference type="ARBA" id="ARBA00022840"/>
    </source>
</evidence>
<gene>
    <name evidence="12" type="ORF">QQ020_13410</name>
</gene>
<dbReference type="Proteomes" id="UP001172083">
    <property type="component" value="Unassembled WGS sequence"/>
</dbReference>
<dbReference type="Gene3D" id="1.10.287.130">
    <property type="match status" value="1"/>
</dbReference>
<keyword evidence="10" id="KW-0812">Transmembrane</keyword>
<dbReference type="InterPro" id="IPR003661">
    <property type="entry name" value="HisK_dim/P_dom"/>
</dbReference>
<keyword evidence="4" id="KW-0808">Transferase</keyword>
<dbReference type="EC" id="2.7.13.3" evidence="2"/>
<dbReference type="PANTHER" id="PTHR42878:SF7">
    <property type="entry name" value="SENSOR HISTIDINE KINASE GLRK"/>
    <property type="match status" value="1"/>
</dbReference>
<dbReference type="SUPFAM" id="SSF47384">
    <property type="entry name" value="Homodimeric domain of signal transducing histidine kinase"/>
    <property type="match status" value="1"/>
</dbReference>
<feature type="coiled-coil region" evidence="9">
    <location>
        <begin position="413"/>
        <end position="451"/>
    </location>
</feature>